<name>A0ABN0U1H3_9PSEU</name>
<keyword evidence="1" id="KW-0812">Transmembrane</keyword>
<accession>A0ABN0U1H3</accession>
<keyword evidence="3" id="KW-1185">Reference proteome</keyword>
<protein>
    <submittedName>
        <fullName evidence="2">Uncharacterized protein</fullName>
    </submittedName>
</protein>
<keyword evidence="1" id="KW-0472">Membrane</keyword>
<evidence type="ECO:0000313" key="3">
    <source>
        <dbReference type="Proteomes" id="UP001500416"/>
    </source>
</evidence>
<evidence type="ECO:0000256" key="1">
    <source>
        <dbReference type="SAM" id="Phobius"/>
    </source>
</evidence>
<feature type="transmembrane region" description="Helical" evidence="1">
    <location>
        <begin position="44"/>
        <end position="60"/>
    </location>
</feature>
<reference evidence="2 3" key="1">
    <citation type="journal article" date="2019" name="Int. J. Syst. Evol. Microbiol.">
        <title>The Global Catalogue of Microorganisms (GCM) 10K type strain sequencing project: providing services to taxonomists for standard genome sequencing and annotation.</title>
        <authorList>
            <consortium name="The Broad Institute Genomics Platform"/>
            <consortium name="The Broad Institute Genome Sequencing Center for Infectious Disease"/>
            <person name="Wu L."/>
            <person name="Ma J."/>
        </authorList>
    </citation>
    <scope>NUCLEOTIDE SEQUENCE [LARGE SCALE GENOMIC DNA]</scope>
    <source>
        <strain evidence="2 3">JCM 3380</strain>
    </source>
</reference>
<keyword evidence="1" id="KW-1133">Transmembrane helix</keyword>
<proteinExistence type="predicted"/>
<gene>
    <name evidence="2" type="ORF">GCM10010492_38070</name>
</gene>
<dbReference type="EMBL" id="BAAABU010000007">
    <property type="protein sequence ID" value="GAA0235501.1"/>
    <property type="molecule type" value="Genomic_DNA"/>
</dbReference>
<comment type="caution">
    <text evidence="2">The sequence shown here is derived from an EMBL/GenBank/DDBJ whole genome shotgun (WGS) entry which is preliminary data.</text>
</comment>
<organism evidence="2 3">
    <name type="scientific">Saccharothrix mutabilis subsp. mutabilis</name>
    <dbReference type="NCBI Taxonomy" id="66855"/>
    <lineage>
        <taxon>Bacteria</taxon>
        <taxon>Bacillati</taxon>
        <taxon>Actinomycetota</taxon>
        <taxon>Actinomycetes</taxon>
        <taxon>Pseudonocardiales</taxon>
        <taxon>Pseudonocardiaceae</taxon>
        <taxon>Saccharothrix</taxon>
    </lineage>
</organism>
<sequence length="80" mass="8969">MKSPLWWVRHDRIGRSRLVILALGVLSVLSSVVADWPDRSDALVASMFTVVLFVGDYLFWRADLRRAARSDDGRPPASDG</sequence>
<evidence type="ECO:0000313" key="2">
    <source>
        <dbReference type="EMBL" id="GAA0235501.1"/>
    </source>
</evidence>
<dbReference type="Proteomes" id="UP001500416">
    <property type="component" value="Unassembled WGS sequence"/>
</dbReference>